<evidence type="ECO:0000313" key="1">
    <source>
        <dbReference type="EMBL" id="JAI08100.1"/>
    </source>
</evidence>
<reference evidence="1" key="1">
    <citation type="submission" date="2014-11" db="EMBL/GenBank/DDBJ databases">
        <authorList>
            <person name="Amaro Gonzalez C."/>
        </authorList>
    </citation>
    <scope>NUCLEOTIDE SEQUENCE</scope>
</reference>
<protein>
    <submittedName>
        <fullName evidence="1">Uncharacterized protein</fullName>
    </submittedName>
</protein>
<accession>A0A0E9XZM3</accession>
<proteinExistence type="predicted"/>
<dbReference type="EMBL" id="GBXM01000478">
    <property type="protein sequence ID" value="JAI08100.1"/>
    <property type="molecule type" value="Transcribed_RNA"/>
</dbReference>
<name>A0A0E9XZM3_ANGAN</name>
<sequence length="54" mass="5631">MNSTLRVSRLRKKTMKGLSNFKTGVVGGKNVRTNSIPVAAAAVAPASSMSRVAL</sequence>
<dbReference type="AlphaFoldDB" id="A0A0E9XZM3"/>
<organism evidence="1">
    <name type="scientific">Anguilla anguilla</name>
    <name type="common">European freshwater eel</name>
    <name type="synonym">Muraena anguilla</name>
    <dbReference type="NCBI Taxonomy" id="7936"/>
    <lineage>
        <taxon>Eukaryota</taxon>
        <taxon>Metazoa</taxon>
        <taxon>Chordata</taxon>
        <taxon>Craniata</taxon>
        <taxon>Vertebrata</taxon>
        <taxon>Euteleostomi</taxon>
        <taxon>Actinopterygii</taxon>
        <taxon>Neopterygii</taxon>
        <taxon>Teleostei</taxon>
        <taxon>Anguilliformes</taxon>
        <taxon>Anguillidae</taxon>
        <taxon>Anguilla</taxon>
    </lineage>
</organism>
<reference evidence="1" key="2">
    <citation type="journal article" date="2015" name="Fish Shellfish Immunol.">
        <title>Early steps in the European eel (Anguilla anguilla)-Vibrio vulnificus interaction in the gills: Role of the RtxA13 toxin.</title>
        <authorList>
            <person name="Callol A."/>
            <person name="Pajuelo D."/>
            <person name="Ebbesson L."/>
            <person name="Teles M."/>
            <person name="MacKenzie S."/>
            <person name="Amaro C."/>
        </authorList>
    </citation>
    <scope>NUCLEOTIDE SEQUENCE</scope>
</reference>